<feature type="region of interest" description="Disordered" evidence="1">
    <location>
        <begin position="443"/>
        <end position="466"/>
    </location>
</feature>
<dbReference type="EMBL" id="MG649966">
    <property type="protein sequence ID" value="AUG85064.1"/>
    <property type="molecule type" value="Genomic_DNA"/>
</dbReference>
<sequence>MINVQAVVLKLLLSCTDKELALACFDKIKPHFFSSSYGTIHKAIAKYYQDHGKVPSMDELSIKFSRNNNIQMSLAALQHLDDLDIDFDMAIDALRNEYAQQETLQLISRNILDDITMLTAEDLIDRLNALPLKLEEKVENSGSILTASQIPVFQHSSDKEMEMIYTGISNKWDSEFGGAGRQEFILVGGPTGSGKSVFCSNLQVAQWNAGNIAPYYSIEMSAREVLLRNLSIMAGVNAMHTKQQRLEGDELRKLALTRAKMFHGGAEAYKNFVRNKNHLITDDFVELDQELMRNHEEIHPMIIIDDSNLRLSTIDVSLSKFRAQYGKKLTMGIVDYINETRLDTTGDPYDWVYQLELSRGFKSLARKHDCAIFSPYQLNENGQARFSKAILVPVDIAVRLDADHEAGILQLTTDKVRSLPNCQFNIGMDWTTLRADPREVSLEEVGQNKAESQVSKSVQDTSYELD</sequence>
<dbReference type="Pfam" id="PF03796">
    <property type="entry name" value="DnaB_C"/>
    <property type="match status" value="1"/>
</dbReference>
<evidence type="ECO:0000256" key="1">
    <source>
        <dbReference type="SAM" id="MobiDB-lite"/>
    </source>
</evidence>
<dbReference type="SUPFAM" id="SSF52540">
    <property type="entry name" value="P-loop containing nucleoside triphosphate hydrolases"/>
    <property type="match status" value="1"/>
</dbReference>
<keyword evidence="3" id="KW-0378">Hydrolase</keyword>
<keyword evidence="3" id="KW-0547">Nucleotide-binding</keyword>
<reference evidence="3 4" key="1">
    <citation type="submission" date="2017-12" db="EMBL/GenBank/DDBJ databases">
        <authorList>
            <person name="Lestochi C.V."/>
            <person name="Miller K.C."/>
            <person name="Miller J.S."/>
            <person name="Stanton M.L."/>
            <person name="Broussard G.W."/>
        </authorList>
    </citation>
    <scope>NUCLEOTIDE SEQUENCE [LARGE SCALE GENOMIC DNA]</scope>
</reference>
<dbReference type="Gene3D" id="3.40.50.300">
    <property type="entry name" value="P-loop containing nucleotide triphosphate hydrolases"/>
    <property type="match status" value="1"/>
</dbReference>
<dbReference type="InterPro" id="IPR007694">
    <property type="entry name" value="DNA_helicase_DnaB-like_C"/>
</dbReference>
<gene>
    <name evidence="3" type="ORF">CETO_57</name>
</gene>
<organism evidence="3 4">
    <name type="scientific">Vibrio phage Ceto</name>
    <dbReference type="NCBI Taxonomy" id="2570300"/>
    <lineage>
        <taxon>Viruses</taxon>
        <taxon>Duplodnaviria</taxon>
        <taxon>Heunggongvirae</taxon>
        <taxon>Uroviricota</taxon>
        <taxon>Caudoviricetes</taxon>
        <taxon>Demerecviridae</taxon>
        <taxon>Ermolyevavirinae</taxon>
        <taxon>Cetovirus</taxon>
        <taxon>Cetovirus ceto</taxon>
    </lineage>
</organism>
<accession>A0A2H5BGG0</accession>
<dbReference type="Proteomes" id="UP000240819">
    <property type="component" value="Segment"/>
</dbReference>
<keyword evidence="3" id="KW-0067">ATP-binding</keyword>
<feature type="compositionally biased region" description="Polar residues" evidence="1">
    <location>
        <begin position="449"/>
        <end position="466"/>
    </location>
</feature>
<proteinExistence type="predicted"/>
<name>A0A2H5BGG0_9CAUD</name>
<keyword evidence="3" id="KW-0347">Helicase</keyword>
<dbReference type="PANTHER" id="PTHR30153:SF2">
    <property type="entry name" value="REPLICATIVE DNA HELICASE"/>
    <property type="match status" value="1"/>
</dbReference>
<dbReference type="GO" id="GO:0003678">
    <property type="term" value="F:DNA helicase activity"/>
    <property type="evidence" value="ECO:0007669"/>
    <property type="project" value="InterPro"/>
</dbReference>
<dbReference type="PANTHER" id="PTHR30153">
    <property type="entry name" value="REPLICATIVE DNA HELICASE DNAB"/>
    <property type="match status" value="1"/>
</dbReference>
<feature type="domain" description="SF4 helicase" evidence="2">
    <location>
        <begin position="171"/>
        <end position="387"/>
    </location>
</feature>
<evidence type="ECO:0000313" key="4">
    <source>
        <dbReference type="Proteomes" id="UP000240819"/>
    </source>
</evidence>
<dbReference type="GO" id="GO:0006260">
    <property type="term" value="P:DNA replication"/>
    <property type="evidence" value="ECO:0007669"/>
    <property type="project" value="InterPro"/>
</dbReference>
<evidence type="ECO:0000259" key="2">
    <source>
        <dbReference type="Pfam" id="PF03796"/>
    </source>
</evidence>
<protein>
    <submittedName>
        <fullName evidence="3">Putative replicative DNA helicase</fullName>
    </submittedName>
</protein>
<keyword evidence="4" id="KW-1185">Reference proteome</keyword>
<evidence type="ECO:0000313" key="3">
    <source>
        <dbReference type="EMBL" id="AUG85064.1"/>
    </source>
</evidence>
<dbReference type="GO" id="GO:0005524">
    <property type="term" value="F:ATP binding"/>
    <property type="evidence" value="ECO:0007669"/>
    <property type="project" value="InterPro"/>
</dbReference>
<dbReference type="InterPro" id="IPR027417">
    <property type="entry name" value="P-loop_NTPase"/>
</dbReference>